<dbReference type="EMBL" id="JACGXA010000001">
    <property type="protein sequence ID" value="MBA8803349.1"/>
    <property type="molecule type" value="Genomic_DNA"/>
</dbReference>
<evidence type="ECO:0000313" key="4">
    <source>
        <dbReference type="Proteomes" id="UP000580910"/>
    </source>
</evidence>
<feature type="signal peptide" evidence="1">
    <location>
        <begin position="1"/>
        <end position="37"/>
    </location>
</feature>
<dbReference type="AlphaFoldDB" id="A0A7W3IZG9"/>
<organism evidence="3 4">
    <name type="scientific">Nocardioides ginsengisegetis</name>
    <dbReference type="NCBI Taxonomy" id="661491"/>
    <lineage>
        <taxon>Bacteria</taxon>
        <taxon>Bacillati</taxon>
        <taxon>Actinomycetota</taxon>
        <taxon>Actinomycetes</taxon>
        <taxon>Propionibacteriales</taxon>
        <taxon>Nocardioidaceae</taxon>
        <taxon>Nocardioides</taxon>
    </lineage>
</organism>
<dbReference type="PROSITE" id="PS51494">
    <property type="entry name" value="SPOIVB"/>
    <property type="match status" value="1"/>
</dbReference>
<proteinExistence type="predicted"/>
<dbReference type="SUPFAM" id="SSF50494">
    <property type="entry name" value="Trypsin-like serine proteases"/>
    <property type="match status" value="1"/>
</dbReference>
<dbReference type="Proteomes" id="UP000580910">
    <property type="component" value="Unassembled WGS sequence"/>
</dbReference>
<evidence type="ECO:0000313" key="3">
    <source>
        <dbReference type="EMBL" id="MBA8803349.1"/>
    </source>
</evidence>
<keyword evidence="4" id="KW-1185">Reference proteome</keyword>
<reference evidence="3 4" key="1">
    <citation type="submission" date="2020-07" db="EMBL/GenBank/DDBJ databases">
        <title>Sequencing the genomes of 1000 actinobacteria strains.</title>
        <authorList>
            <person name="Klenk H.-P."/>
        </authorList>
    </citation>
    <scope>NUCLEOTIDE SEQUENCE [LARGE SCALE GENOMIC DNA]</scope>
    <source>
        <strain evidence="3 4">DSM 21349</strain>
    </source>
</reference>
<sequence>MSHSFNSRRGRGLAALTSVAGLALTTATIVGSPAAQSAPPAEDCKAAFPVADLVKGDAVSALSVTSGTAPDTFTGTVLGVLDDGIAPDLDMVMVEMDAPSPDKIGGIWQGMSGSPVYAADGRLIGAVAYGLSWGPSWVAGVTPFEDMDEYLNASRPASIKVTDAQARTIARHSDVTQAQAAEGFSQLKMPLGVSGVGSTRLAKAERKAGAHSWIPKNTYATGKAAAPGAGATEETVVAGGNLAASLSYGDITQGGVGTATSVCGGKVVGFGHPMTFLGETTLSLHPADAIYIQPESLGAPFKVANLGAPVGTITDDHLTGITGNFGALPDTTDITSSVTFGTRSRTGTSHVSVSEANASTTFYQLISNNDRVLDSYTKGSGLLSWTINGHQDDGTPFSFSVSDRYASDYDISFESSFDLADFVWSLSNIPGVNIDDVSATSELNKDNSVYRVSKIQQKVAGEWVTLDRKHPAVAKAGSQLNLRAVLDSATGDKTVPLSVSVPDSAAGSRGRLEVLGGLYTWSRNQYPNTLGQAQKYIDTYVRNDQVQVSLDLFSRKADKEISKVNTTDAQDKVVAGRKAVRVKIM</sequence>
<dbReference type="InterPro" id="IPR008763">
    <property type="entry name" value="Peptidase_S55"/>
</dbReference>
<feature type="chain" id="PRO_5031160982" description="Peptidase S55 domain-containing protein" evidence="1">
    <location>
        <begin position="38"/>
        <end position="585"/>
    </location>
</feature>
<dbReference type="RefSeq" id="WP_182538289.1">
    <property type="nucleotide sequence ID" value="NZ_JACGXA010000001.1"/>
</dbReference>
<keyword evidence="1" id="KW-0732">Signal</keyword>
<gene>
    <name evidence="3" type="ORF">FB382_001640</name>
</gene>
<accession>A0A7W3IZG9</accession>
<dbReference type="InterPro" id="IPR009003">
    <property type="entry name" value="Peptidase_S1_PA"/>
</dbReference>
<protein>
    <recommendedName>
        <fullName evidence="2">Peptidase S55 domain-containing protein</fullName>
    </recommendedName>
</protein>
<feature type="domain" description="Peptidase S55" evidence="2">
    <location>
        <begin position="1"/>
        <end position="163"/>
    </location>
</feature>
<name>A0A7W3IZG9_9ACTN</name>
<evidence type="ECO:0000259" key="2">
    <source>
        <dbReference type="PROSITE" id="PS51494"/>
    </source>
</evidence>
<comment type="caution">
    <text evidence="3">The sequence shown here is derived from an EMBL/GenBank/DDBJ whole genome shotgun (WGS) entry which is preliminary data.</text>
</comment>
<evidence type="ECO:0000256" key="1">
    <source>
        <dbReference type="SAM" id="SignalP"/>
    </source>
</evidence>